<evidence type="ECO:0000256" key="1">
    <source>
        <dbReference type="ARBA" id="ARBA00008056"/>
    </source>
</evidence>
<dbReference type="Pfam" id="PF14226">
    <property type="entry name" value="DIOX_N"/>
    <property type="match status" value="2"/>
</dbReference>
<dbReference type="InterPro" id="IPR005123">
    <property type="entry name" value="Oxoglu/Fe-dep_dioxygenase_dom"/>
</dbReference>
<dbReference type="GO" id="GO:0051213">
    <property type="term" value="F:dioxygenase activity"/>
    <property type="evidence" value="ECO:0007669"/>
    <property type="project" value="UniProtKB-ARBA"/>
</dbReference>
<dbReference type="OrthoDB" id="288590at2759"/>
<protein>
    <recommendedName>
        <fullName evidence="6">Fe2OG dioxygenase domain-containing protein</fullName>
    </recommendedName>
</protein>
<reference evidence="7" key="1">
    <citation type="submission" date="2022-04" db="EMBL/GenBank/DDBJ databases">
        <title>Carnegiea gigantea Genome sequencing and assembly v2.</title>
        <authorList>
            <person name="Copetti D."/>
            <person name="Sanderson M.J."/>
            <person name="Burquez A."/>
            <person name="Wojciechowski M.F."/>
        </authorList>
    </citation>
    <scope>NUCLEOTIDE SEQUENCE</scope>
    <source>
        <strain evidence="7">SGP5-SGP5p</strain>
        <tissue evidence="7">Aerial part</tissue>
    </source>
</reference>
<dbReference type="PRINTS" id="PR00682">
    <property type="entry name" value="IPNSYNTHASE"/>
</dbReference>
<gene>
    <name evidence="7" type="ORF">Cgig2_032454</name>
</gene>
<evidence type="ECO:0000256" key="2">
    <source>
        <dbReference type="ARBA" id="ARBA00022723"/>
    </source>
</evidence>
<evidence type="ECO:0000313" key="8">
    <source>
        <dbReference type="Proteomes" id="UP001153076"/>
    </source>
</evidence>
<keyword evidence="4" id="KW-0408">Iron</keyword>
<feature type="region of interest" description="Disordered" evidence="5">
    <location>
        <begin position="70"/>
        <end position="89"/>
    </location>
</feature>
<evidence type="ECO:0000259" key="6">
    <source>
        <dbReference type="PROSITE" id="PS51471"/>
    </source>
</evidence>
<dbReference type="FunFam" id="2.60.120.330:FF:000012">
    <property type="entry name" value="Gibberellin 20 oxidase 1"/>
    <property type="match status" value="2"/>
</dbReference>
<dbReference type="InterPro" id="IPR027443">
    <property type="entry name" value="IPNS-like_sf"/>
</dbReference>
<keyword evidence="8" id="KW-1185">Reference proteome</keyword>
<dbReference type="Gene3D" id="2.60.120.330">
    <property type="entry name" value="B-lactam Antibiotic, Isopenicillin N Synthase, Chain"/>
    <property type="match status" value="3"/>
</dbReference>
<proteinExistence type="inferred from homology"/>
<dbReference type="PANTHER" id="PTHR10209">
    <property type="entry name" value="OXIDOREDUCTASE, 2OG-FE II OXYGENASE FAMILY PROTEIN"/>
    <property type="match status" value="1"/>
</dbReference>
<dbReference type="Proteomes" id="UP001153076">
    <property type="component" value="Unassembled WGS sequence"/>
</dbReference>
<dbReference type="PROSITE" id="PS51471">
    <property type="entry name" value="FE2OG_OXY"/>
    <property type="match status" value="2"/>
</dbReference>
<dbReference type="InterPro" id="IPR044861">
    <property type="entry name" value="IPNS-like_FE2OG_OXY"/>
</dbReference>
<dbReference type="GO" id="GO:0046872">
    <property type="term" value="F:metal ion binding"/>
    <property type="evidence" value="ECO:0007669"/>
    <property type="project" value="UniProtKB-KW"/>
</dbReference>
<dbReference type="InterPro" id="IPR026992">
    <property type="entry name" value="DIOX_N"/>
</dbReference>
<feature type="region of interest" description="Disordered" evidence="5">
    <location>
        <begin position="1"/>
        <end position="23"/>
    </location>
</feature>
<evidence type="ECO:0000256" key="4">
    <source>
        <dbReference type="ARBA" id="ARBA00023004"/>
    </source>
</evidence>
<keyword evidence="3" id="KW-0560">Oxidoreductase</keyword>
<comment type="caution">
    <text evidence="7">The sequence shown here is derived from an EMBL/GenBank/DDBJ whole genome shotgun (WGS) entry which is preliminary data.</text>
</comment>
<comment type="similarity">
    <text evidence="1">Belongs to the iron/ascorbate-dependent oxidoreductase family.</text>
</comment>
<name>A0A9Q1KW76_9CARY</name>
<dbReference type="Pfam" id="PF03171">
    <property type="entry name" value="2OG-FeII_Oxy"/>
    <property type="match status" value="2"/>
</dbReference>
<evidence type="ECO:0000256" key="5">
    <source>
        <dbReference type="SAM" id="MobiDB-lite"/>
    </source>
</evidence>
<dbReference type="SUPFAM" id="SSF51197">
    <property type="entry name" value="Clavaminate synthase-like"/>
    <property type="match status" value="3"/>
</dbReference>
<feature type="domain" description="Fe2OG dioxygenase" evidence="6">
    <location>
        <begin position="134"/>
        <end position="235"/>
    </location>
</feature>
<feature type="domain" description="Fe2OG dioxygenase" evidence="6">
    <location>
        <begin position="439"/>
        <end position="540"/>
    </location>
</feature>
<accession>A0A9Q1KW76</accession>
<dbReference type="AlphaFoldDB" id="A0A9Q1KW76"/>
<sequence length="688" mass="79133">MRQDQQMLGEVDSAFIQPVEHRPKPTIIEADAVPVSRGEENPMGYYDSEHTKNVRDWKQVFDFTAKDPTFAPVSPDQPEPKQLLNHWPDSPSELREAAQEYAREVEKLAFKLVGLIALSLGVEASRLEGFFEDHLSFVRLNHYPPCPSPHLVLGVTRHKDAGALTVLAQDDVGGLQVRRKSDGEWVCVKPTPGAFIINIGDVIQVWSNDEYESVEHRVRVNSEKERLSIPFFFNPSHYVMVKPLEELVDEQNHAKYKGPNLTSSIIEAKEIPVIDISSALNNCSNSIDDDLIREIKEACNKWGFFQVVNHGVPSEKREKVESAARQFFALPLEEKKRVRRDEENPLGYYDSEHTKNVRDWKEIFDFTVEEPTLVPASCEVGDDELRELRNQWPDFPPDFRVACEEYAREMVKLSFKLLELIALSLGLPADRLNGSFKDHTSFVRINYYQPCPFPELALGVGPHKDSSALTVLAQDDVGGLEVKQKRDGQWIPVKPIPDAYIINVGDVIQVWSNDEYESVEHRVKVNSEKDRLSIPFFFDPSHYVVVKPLEELIDKENPTKYRGYNYGKFYTTRRLSDFKKLNVENIQIQHFRAVINHEVPLEKLEKLEQAAREFFASPMEEKRKVSRGEENPFGYYDSEHTKNARDWKQVFDFTAKDPTFAPVSPDQPEPKQLLNRWPDSLSELRVIE</sequence>
<organism evidence="7 8">
    <name type="scientific">Carnegiea gigantea</name>
    <dbReference type="NCBI Taxonomy" id="171969"/>
    <lineage>
        <taxon>Eukaryota</taxon>
        <taxon>Viridiplantae</taxon>
        <taxon>Streptophyta</taxon>
        <taxon>Embryophyta</taxon>
        <taxon>Tracheophyta</taxon>
        <taxon>Spermatophyta</taxon>
        <taxon>Magnoliopsida</taxon>
        <taxon>eudicotyledons</taxon>
        <taxon>Gunneridae</taxon>
        <taxon>Pentapetalae</taxon>
        <taxon>Caryophyllales</taxon>
        <taxon>Cactineae</taxon>
        <taxon>Cactaceae</taxon>
        <taxon>Cactoideae</taxon>
        <taxon>Echinocereeae</taxon>
        <taxon>Carnegiea</taxon>
    </lineage>
</organism>
<dbReference type="EMBL" id="JAKOGI010000012">
    <property type="protein sequence ID" value="KAJ8450829.1"/>
    <property type="molecule type" value="Genomic_DNA"/>
</dbReference>
<dbReference type="PANTHER" id="PTHR10209:SF885">
    <property type="entry name" value="2OG-FE(II) OXYGENASE FAMILY, PUTATIVE (AFU_ORTHOLOGUE AFUA_2G00750)-RELATED"/>
    <property type="match status" value="1"/>
</dbReference>
<keyword evidence="2" id="KW-0479">Metal-binding</keyword>
<evidence type="ECO:0000313" key="7">
    <source>
        <dbReference type="EMBL" id="KAJ8450829.1"/>
    </source>
</evidence>
<evidence type="ECO:0000256" key="3">
    <source>
        <dbReference type="ARBA" id="ARBA00023002"/>
    </source>
</evidence>